<keyword evidence="3" id="KW-0731">Sigma factor</keyword>
<organism evidence="7 8">
    <name type="scientific">Daejeonella rubra</name>
    <dbReference type="NCBI Taxonomy" id="990371"/>
    <lineage>
        <taxon>Bacteria</taxon>
        <taxon>Pseudomonadati</taxon>
        <taxon>Bacteroidota</taxon>
        <taxon>Sphingobacteriia</taxon>
        <taxon>Sphingobacteriales</taxon>
        <taxon>Sphingobacteriaceae</taxon>
        <taxon>Daejeonella</taxon>
    </lineage>
</organism>
<keyword evidence="8" id="KW-1185">Reference proteome</keyword>
<dbReference type="InterPro" id="IPR014327">
    <property type="entry name" value="RNA_pol_sigma70_bacteroid"/>
</dbReference>
<protein>
    <submittedName>
        <fullName evidence="7">RNA polymerase sigma-70 factor, ECF subfamily</fullName>
    </submittedName>
</protein>
<dbReference type="Pfam" id="PF04542">
    <property type="entry name" value="Sigma70_r2"/>
    <property type="match status" value="1"/>
</dbReference>
<dbReference type="GO" id="GO:0006352">
    <property type="term" value="P:DNA-templated transcription initiation"/>
    <property type="evidence" value="ECO:0007669"/>
    <property type="project" value="InterPro"/>
</dbReference>
<evidence type="ECO:0000313" key="8">
    <source>
        <dbReference type="Proteomes" id="UP000199226"/>
    </source>
</evidence>
<reference evidence="8" key="1">
    <citation type="submission" date="2016-10" db="EMBL/GenBank/DDBJ databases">
        <authorList>
            <person name="Varghese N."/>
            <person name="Submissions S."/>
        </authorList>
    </citation>
    <scope>NUCLEOTIDE SEQUENCE [LARGE SCALE GENOMIC DNA]</scope>
    <source>
        <strain evidence="8">DSM 24536</strain>
    </source>
</reference>
<evidence type="ECO:0000259" key="5">
    <source>
        <dbReference type="Pfam" id="PF04542"/>
    </source>
</evidence>
<evidence type="ECO:0000256" key="3">
    <source>
        <dbReference type="ARBA" id="ARBA00023082"/>
    </source>
</evidence>
<keyword evidence="4" id="KW-0804">Transcription</keyword>
<dbReference type="Gene3D" id="1.10.10.10">
    <property type="entry name" value="Winged helix-like DNA-binding domain superfamily/Winged helix DNA-binding domain"/>
    <property type="match status" value="1"/>
</dbReference>
<dbReference type="Pfam" id="PF08281">
    <property type="entry name" value="Sigma70_r4_2"/>
    <property type="match status" value="1"/>
</dbReference>
<dbReference type="PANTHER" id="PTHR43133">
    <property type="entry name" value="RNA POLYMERASE ECF-TYPE SIGMA FACTO"/>
    <property type="match status" value="1"/>
</dbReference>
<dbReference type="NCBIfam" id="TIGR02985">
    <property type="entry name" value="Sig70_bacteroi1"/>
    <property type="match status" value="1"/>
</dbReference>
<keyword evidence="2" id="KW-0805">Transcription regulation</keyword>
<evidence type="ECO:0000256" key="1">
    <source>
        <dbReference type="ARBA" id="ARBA00010641"/>
    </source>
</evidence>
<dbReference type="Gene3D" id="1.10.1740.10">
    <property type="match status" value="1"/>
</dbReference>
<feature type="domain" description="RNA polymerase sigma-70 region 2" evidence="5">
    <location>
        <begin position="26"/>
        <end position="93"/>
    </location>
</feature>
<gene>
    <name evidence="7" type="ORF">SAMN05421813_10322</name>
</gene>
<dbReference type="STRING" id="990371.SAMN05421813_10322"/>
<evidence type="ECO:0000313" key="7">
    <source>
        <dbReference type="EMBL" id="SDL85473.1"/>
    </source>
</evidence>
<dbReference type="NCBIfam" id="TIGR02937">
    <property type="entry name" value="sigma70-ECF"/>
    <property type="match status" value="1"/>
</dbReference>
<dbReference type="InterPro" id="IPR039425">
    <property type="entry name" value="RNA_pol_sigma-70-like"/>
</dbReference>
<dbReference type="AlphaFoldDB" id="A0A1G9NGH3"/>
<proteinExistence type="inferred from homology"/>
<dbReference type="CDD" id="cd06171">
    <property type="entry name" value="Sigma70_r4"/>
    <property type="match status" value="1"/>
</dbReference>
<dbReference type="OrthoDB" id="656273at2"/>
<evidence type="ECO:0000256" key="2">
    <source>
        <dbReference type="ARBA" id="ARBA00023015"/>
    </source>
</evidence>
<accession>A0A1G9NGH3</accession>
<dbReference type="GO" id="GO:0003677">
    <property type="term" value="F:DNA binding"/>
    <property type="evidence" value="ECO:0007669"/>
    <property type="project" value="InterPro"/>
</dbReference>
<dbReference type="InterPro" id="IPR036388">
    <property type="entry name" value="WH-like_DNA-bd_sf"/>
</dbReference>
<dbReference type="RefSeq" id="WP_090699466.1">
    <property type="nucleotide sequence ID" value="NZ_FNHH01000003.1"/>
</dbReference>
<dbReference type="InterPro" id="IPR007627">
    <property type="entry name" value="RNA_pol_sigma70_r2"/>
</dbReference>
<dbReference type="PANTHER" id="PTHR43133:SF46">
    <property type="entry name" value="RNA POLYMERASE SIGMA-70 FACTOR ECF SUBFAMILY"/>
    <property type="match status" value="1"/>
</dbReference>
<sequence>MSIPEQRNKKSEDLESLPQGKGFEQLFKAFYSRLCYFSFQFVKDKVNAEDIVQEAFFKYWNHREELSLNCTEAAVKNFLYSTVRNASLNRIRHDKVVSNYLELQDPAPIEEFNIIHSIIRSEVLAELHMALDTLPESCQRISKMGYLAGMKNSEIAEKLGISVNTVKTQKKRGLQLLRLILKPEVYTIFITFLAESQTN</sequence>
<dbReference type="SUPFAM" id="SSF88946">
    <property type="entry name" value="Sigma2 domain of RNA polymerase sigma factors"/>
    <property type="match status" value="1"/>
</dbReference>
<dbReference type="InterPro" id="IPR013249">
    <property type="entry name" value="RNA_pol_sigma70_r4_t2"/>
</dbReference>
<feature type="domain" description="RNA polymerase sigma factor 70 region 4 type 2" evidence="6">
    <location>
        <begin position="125"/>
        <end position="177"/>
    </location>
</feature>
<dbReference type="SUPFAM" id="SSF88659">
    <property type="entry name" value="Sigma3 and sigma4 domains of RNA polymerase sigma factors"/>
    <property type="match status" value="1"/>
</dbReference>
<dbReference type="InterPro" id="IPR013325">
    <property type="entry name" value="RNA_pol_sigma_r2"/>
</dbReference>
<name>A0A1G9NGH3_9SPHI</name>
<dbReference type="Proteomes" id="UP000199226">
    <property type="component" value="Unassembled WGS sequence"/>
</dbReference>
<dbReference type="GO" id="GO:0016987">
    <property type="term" value="F:sigma factor activity"/>
    <property type="evidence" value="ECO:0007669"/>
    <property type="project" value="UniProtKB-KW"/>
</dbReference>
<dbReference type="InterPro" id="IPR014284">
    <property type="entry name" value="RNA_pol_sigma-70_dom"/>
</dbReference>
<comment type="similarity">
    <text evidence="1">Belongs to the sigma-70 factor family. ECF subfamily.</text>
</comment>
<evidence type="ECO:0000259" key="6">
    <source>
        <dbReference type="Pfam" id="PF08281"/>
    </source>
</evidence>
<dbReference type="EMBL" id="FNHH01000003">
    <property type="protein sequence ID" value="SDL85473.1"/>
    <property type="molecule type" value="Genomic_DNA"/>
</dbReference>
<dbReference type="InterPro" id="IPR013324">
    <property type="entry name" value="RNA_pol_sigma_r3/r4-like"/>
</dbReference>
<evidence type="ECO:0000256" key="4">
    <source>
        <dbReference type="ARBA" id="ARBA00023163"/>
    </source>
</evidence>